<dbReference type="OrthoDB" id="1985886at2"/>
<evidence type="ECO:0000313" key="2">
    <source>
        <dbReference type="Proteomes" id="UP000300879"/>
    </source>
</evidence>
<reference evidence="1 2" key="1">
    <citation type="submission" date="2019-05" db="EMBL/GenBank/DDBJ databases">
        <authorList>
            <person name="Chen C."/>
        </authorList>
    </citation>
    <scope>NUCLEOTIDE SEQUENCE [LARGE SCALE GENOMIC DNA]</scope>
    <source>
        <strain evidence="1 2">HB172198</strain>
    </source>
</reference>
<organism evidence="1 2">
    <name type="scientific">Paenibacillus algicola</name>
    <dbReference type="NCBI Taxonomy" id="2565926"/>
    <lineage>
        <taxon>Bacteria</taxon>
        <taxon>Bacillati</taxon>
        <taxon>Bacillota</taxon>
        <taxon>Bacilli</taxon>
        <taxon>Bacillales</taxon>
        <taxon>Paenibacillaceae</taxon>
        <taxon>Paenibacillus</taxon>
    </lineage>
</organism>
<protein>
    <recommendedName>
        <fullName evidence="3">F0F1-type ATP synthase</fullName>
    </recommendedName>
</protein>
<dbReference type="EMBL" id="CP040396">
    <property type="protein sequence ID" value="QCT02777.1"/>
    <property type="molecule type" value="Genomic_DNA"/>
</dbReference>
<keyword evidence="2" id="KW-1185">Reference proteome</keyword>
<proteinExistence type="predicted"/>
<gene>
    <name evidence="1" type="ORF">E6C60_2062</name>
</gene>
<dbReference type="AlphaFoldDB" id="A0A4P8XJG1"/>
<name>A0A4P8XJG1_9BACL</name>
<evidence type="ECO:0008006" key="3">
    <source>
        <dbReference type="Google" id="ProtNLM"/>
    </source>
</evidence>
<dbReference type="KEGG" id="palo:E6C60_2062"/>
<dbReference type="RefSeq" id="WP_138225757.1">
    <property type="nucleotide sequence ID" value="NZ_CP040396.1"/>
</dbReference>
<sequence length="330" mass="36845">MKITDFAILFTAVFAPFFLGLSLQGHELEETAYLEMKYNAALKAAVQDAGYMLHDNAEPQYEAGYESLKTLKINKEKALDTFSQTLYRNFGIHEDVLAQGALWTYIPAVAVIDDDGFYIYSTELIPSAAGETLLKQVWSSKIPFAYTDDHGNYIQFTLDRQVKAYQAGSGILYEGMQDELIGQSSIPLLNDSVQFEAVRRTTIVHTLQSSLASLIARHNEAARSYGITYQFTLPLLSEEDWLNTIDDIGVMAFIQGLPLGSGYFNNYAFGGGRLIKKPVYFGTSDPVYGQRLFYRDSCIVPYSPQEVFFSRKAAAKAGYKEVDCTSSIIP</sequence>
<evidence type="ECO:0000313" key="1">
    <source>
        <dbReference type="EMBL" id="QCT02777.1"/>
    </source>
</evidence>
<accession>A0A4P8XJG1</accession>
<dbReference type="Proteomes" id="UP000300879">
    <property type="component" value="Chromosome"/>
</dbReference>